<keyword evidence="1" id="KW-0812">Transmembrane</keyword>
<evidence type="ECO:0000313" key="2">
    <source>
        <dbReference type="EMBL" id="GBE90062.1"/>
    </source>
</evidence>
<evidence type="ECO:0000313" key="3">
    <source>
        <dbReference type="Proteomes" id="UP000287166"/>
    </source>
</evidence>
<dbReference type="Proteomes" id="UP000287166">
    <property type="component" value="Unassembled WGS sequence"/>
</dbReference>
<sequence>MSAPLKDAQLFSLMLATAFCILGMSVGIDALVKSMRQKNKLRHSTAAGVSVSIDTSDIFNSGVVNTVICALLTTLISASARRQGLHLV</sequence>
<dbReference type="GeneID" id="38786979"/>
<dbReference type="RefSeq" id="XP_027620975.1">
    <property type="nucleotide sequence ID" value="XM_027765174.1"/>
</dbReference>
<dbReference type="AlphaFoldDB" id="A0A401H6M8"/>
<dbReference type="EMBL" id="BFAD01000018">
    <property type="protein sequence ID" value="GBE90062.1"/>
    <property type="molecule type" value="Genomic_DNA"/>
</dbReference>
<dbReference type="OrthoDB" id="2560085at2759"/>
<gene>
    <name evidence="2" type="ORF">SCP_1800840</name>
</gene>
<reference evidence="2 3" key="1">
    <citation type="journal article" date="2018" name="Sci. Rep.">
        <title>Genome sequence of the cauliflower mushroom Sparassis crispa (Hanabiratake) and its association with beneficial usage.</title>
        <authorList>
            <person name="Kiyama R."/>
            <person name="Furutani Y."/>
            <person name="Kawaguchi K."/>
            <person name="Nakanishi T."/>
        </authorList>
    </citation>
    <scope>NUCLEOTIDE SEQUENCE [LARGE SCALE GENOMIC DNA]</scope>
</reference>
<feature type="transmembrane region" description="Helical" evidence="1">
    <location>
        <begin position="12"/>
        <end position="32"/>
    </location>
</feature>
<protein>
    <submittedName>
        <fullName evidence="2">Uncharacterized protein</fullName>
    </submittedName>
</protein>
<keyword evidence="1" id="KW-0472">Membrane</keyword>
<name>A0A401H6M8_9APHY</name>
<evidence type="ECO:0000256" key="1">
    <source>
        <dbReference type="SAM" id="Phobius"/>
    </source>
</evidence>
<dbReference type="InParanoid" id="A0A401H6M8"/>
<organism evidence="2 3">
    <name type="scientific">Sparassis crispa</name>
    <dbReference type="NCBI Taxonomy" id="139825"/>
    <lineage>
        <taxon>Eukaryota</taxon>
        <taxon>Fungi</taxon>
        <taxon>Dikarya</taxon>
        <taxon>Basidiomycota</taxon>
        <taxon>Agaricomycotina</taxon>
        <taxon>Agaricomycetes</taxon>
        <taxon>Polyporales</taxon>
        <taxon>Sparassidaceae</taxon>
        <taxon>Sparassis</taxon>
    </lineage>
</organism>
<accession>A0A401H6M8</accession>
<proteinExistence type="predicted"/>
<keyword evidence="3" id="KW-1185">Reference proteome</keyword>
<comment type="caution">
    <text evidence="2">The sequence shown here is derived from an EMBL/GenBank/DDBJ whole genome shotgun (WGS) entry which is preliminary data.</text>
</comment>
<keyword evidence="1" id="KW-1133">Transmembrane helix</keyword>
<dbReference type="STRING" id="139825.A0A401H6M8"/>